<name>A0AAD1X618_EUPCR</name>
<evidence type="ECO:0000313" key="2">
    <source>
        <dbReference type="Proteomes" id="UP001295684"/>
    </source>
</evidence>
<comment type="caution">
    <text evidence="1">The sequence shown here is derived from an EMBL/GenBank/DDBJ whole genome shotgun (WGS) entry which is preliminary data.</text>
</comment>
<organism evidence="1 2">
    <name type="scientific">Euplotes crassus</name>
    <dbReference type="NCBI Taxonomy" id="5936"/>
    <lineage>
        <taxon>Eukaryota</taxon>
        <taxon>Sar</taxon>
        <taxon>Alveolata</taxon>
        <taxon>Ciliophora</taxon>
        <taxon>Intramacronucleata</taxon>
        <taxon>Spirotrichea</taxon>
        <taxon>Hypotrichia</taxon>
        <taxon>Euplotida</taxon>
        <taxon>Euplotidae</taxon>
        <taxon>Moneuplotes</taxon>
    </lineage>
</organism>
<evidence type="ECO:0000313" key="1">
    <source>
        <dbReference type="EMBL" id="CAI2364423.1"/>
    </source>
</evidence>
<sequence>MGISNKSGKRSKVDQGLPQEWPRLPCWSENSFYGIIYDKTCDSASFVTCQIYYF</sequence>
<dbReference type="Proteomes" id="UP001295684">
    <property type="component" value="Unassembled WGS sequence"/>
</dbReference>
<accession>A0AAD1X618</accession>
<proteinExistence type="predicted"/>
<keyword evidence="2" id="KW-1185">Reference proteome</keyword>
<gene>
    <name evidence="1" type="ORF">ECRASSUSDP1_LOCUS5766</name>
</gene>
<dbReference type="AlphaFoldDB" id="A0AAD1X618"/>
<reference evidence="1" key="1">
    <citation type="submission" date="2023-07" db="EMBL/GenBank/DDBJ databases">
        <authorList>
            <consortium name="AG Swart"/>
            <person name="Singh M."/>
            <person name="Singh A."/>
            <person name="Seah K."/>
            <person name="Emmerich C."/>
        </authorList>
    </citation>
    <scope>NUCLEOTIDE SEQUENCE</scope>
    <source>
        <strain evidence="1">DP1</strain>
    </source>
</reference>
<protein>
    <submittedName>
        <fullName evidence="1">Uncharacterized protein</fullName>
    </submittedName>
</protein>
<dbReference type="EMBL" id="CAMPGE010005574">
    <property type="protein sequence ID" value="CAI2364423.1"/>
    <property type="molecule type" value="Genomic_DNA"/>
</dbReference>